<evidence type="ECO:0000313" key="3">
    <source>
        <dbReference type="Proteomes" id="UP001218188"/>
    </source>
</evidence>
<organism evidence="2 3">
    <name type="scientific">Mycena alexandri</name>
    <dbReference type="NCBI Taxonomy" id="1745969"/>
    <lineage>
        <taxon>Eukaryota</taxon>
        <taxon>Fungi</taxon>
        <taxon>Dikarya</taxon>
        <taxon>Basidiomycota</taxon>
        <taxon>Agaricomycotina</taxon>
        <taxon>Agaricomycetes</taxon>
        <taxon>Agaricomycetidae</taxon>
        <taxon>Agaricales</taxon>
        <taxon>Marasmiineae</taxon>
        <taxon>Mycenaceae</taxon>
        <taxon>Mycena</taxon>
    </lineage>
</organism>
<feature type="compositionally biased region" description="Pro residues" evidence="1">
    <location>
        <begin position="26"/>
        <end position="40"/>
    </location>
</feature>
<reference evidence="2" key="1">
    <citation type="submission" date="2023-03" db="EMBL/GenBank/DDBJ databases">
        <title>Massive genome expansion in bonnet fungi (Mycena s.s.) driven by repeated elements and novel gene families across ecological guilds.</title>
        <authorList>
            <consortium name="Lawrence Berkeley National Laboratory"/>
            <person name="Harder C.B."/>
            <person name="Miyauchi S."/>
            <person name="Viragh M."/>
            <person name="Kuo A."/>
            <person name="Thoen E."/>
            <person name="Andreopoulos B."/>
            <person name="Lu D."/>
            <person name="Skrede I."/>
            <person name="Drula E."/>
            <person name="Henrissat B."/>
            <person name="Morin E."/>
            <person name="Kohler A."/>
            <person name="Barry K."/>
            <person name="LaButti K."/>
            <person name="Morin E."/>
            <person name="Salamov A."/>
            <person name="Lipzen A."/>
            <person name="Mereny Z."/>
            <person name="Hegedus B."/>
            <person name="Baldrian P."/>
            <person name="Stursova M."/>
            <person name="Weitz H."/>
            <person name="Taylor A."/>
            <person name="Grigoriev I.V."/>
            <person name="Nagy L.G."/>
            <person name="Martin F."/>
            <person name="Kauserud H."/>
        </authorList>
    </citation>
    <scope>NUCLEOTIDE SEQUENCE</scope>
    <source>
        <strain evidence="2">CBHHK200</strain>
    </source>
</reference>
<keyword evidence="3" id="KW-1185">Reference proteome</keyword>
<sequence length="149" mass="15139">MLSPGYSLLASEPPDSPIDNGTHPSAAPPPPDPTSRPPGPASFLIRSTSLDDSTRLSTTPPALLPSPPASAPHALPLPAPYSPPSRADVKTRPTTIPAYPARSRRRQSPASPLPIPTVRSSAASALGLASSAAMPAASPIPPCQPPQSV</sequence>
<feature type="compositionally biased region" description="Pro residues" evidence="1">
    <location>
        <begin position="138"/>
        <end position="149"/>
    </location>
</feature>
<feature type="compositionally biased region" description="Low complexity" evidence="1">
    <location>
        <begin position="46"/>
        <end position="61"/>
    </location>
</feature>
<name>A0AAD6RZH0_9AGAR</name>
<dbReference type="EMBL" id="JARJCM010000341">
    <property type="protein sequence ID" value="KAJ7018436.1"/>
    <property type="molecule type" value="Genomic_DNA"/>
</dbReference>
<feature type="compositionally biased region" description="Low complexity" evidence="1">
    <location>
        <begin position="120"/>
        <end position="137"/>
    </location>
</feature>
<evidence type="ECO:0000256" key="1">
    <source>
        <dbReference type="SAM" id="MobiDB-lite"/>
    </source>
</evidence>
<feature type="region of interest" description="Disordered" evidence="1">
    <location>
        <begin position="1"/>
        <end position="149"/>
    </location>
</feature>
<proteinExistence type="predicted"/>
<feature type="compositionally biased region" description="Pro residues" evidence="1">
    <location>
        <begin position="62"/>
        <end position="83"/>
    </location>
</feature>
<evidence type="ECO:0000313" key="2">
    <source>
        <dbReference type="EMBL" id="KAJ7018436.1"/>
    </source>
</evidence>
<accession>A0AAD6RZH0</accession>
<dbReference type="Proteomes" id="UP001218188">
    <property type="component" value="Unassembled WGS sequence"/>
</dbReference>
<gene>
    <name evidence="2" type="ORF">C8F04DRAFT_1277738</name>
</gene>
<comment type="caution">
    <text evidence="2">The sequence shown here is derived from an EMBL/GenBank/DDBJ whole genome shotgun (WGS) entry which is preliminary data.</text>
</comment>
<dbReference type="AlphaFoldDB" id="A0AAD6RZH0"/>
<protein>
    <submittedName>
        <fullName evidence="2">Uncharacterized protein</fullName>
    </submittedName>
</protein>